<protein>
    <submittedName>
        <fullName evidence="2">Uncharacterized protein</fullName>
    </submittedName>
</protein>
<feature type="compositionally biased region" description="Basic and acidic residues" evidence="1">
    <location>
        <begin position="8"/>
        <end position="17"/>
    </location>
</feature>
<name>A0A1D3CY06_9EIME</name>
<dbReference type="InParanoid" id="A0A1D3CY06"/>
<feature type="compositionally biased region" description="Basic and acidic residues" evidence="1">
    <location>
        <begin position="34"/>
        <end position="46"/>
    </location>
</feature>
<gene>
    <name evidence="2" type="ORF">cyc_04761</name>
</gene>
<keyword evidence="3" id="KW-1185">Reference proteome</keyword>
<sequence length="99" mass="10883">MEGGGQGDTEKTDGGRETRKKSRRIEVGGRGGQGRKESKDRQRREGGEEVVVVFLLDMRRHSGLQGDERGGGVSGEMILESPQAIDADFAAFERECFVR</sequence>
<organism evidence="2 3">
    <name type="scientific">Cyclospora cayetanensis</name>
    <dbReference type="NCBI Taxonomy" id="88456"/>
    <lineage>
        <taxon>Eukaryota</taxon>
        <taxon>Sar</taxon>
        <taxon>Alveolata</taxon>
        <taxon>Apicomplexa</taxon>
        <taxon>Conoidasida</taxon>
        <taxon>Coccidia</taxon>
        <taxon>Eucoccidiorida</taxon>
        <taxon>Eimeriorina</taxon>
        <taxon>Eimeriidae</taxon>
        <taxon>Cyclospora</taxon>
    </lineage>
</organism>
<evidence type="ECO:0000256" key="1">
    <source>
        <dbReference type="SAM" id="MobiDB-lite"/>
    </source>
</evidence>
<accession>A0A1D3CY06</accession>
<evidence type="ECO:0000313" key="2">
    <source>
        <dbReference type="EMBL" id="OEH76074.1"/>
    </source>
</evidence>
<comment type="caution">
    <text evidence="2">The sequence shown here is derived from an EMBL/GenBank/DDBJ whole genome shotgun (WGS) entry which is preliminary data.</text>
</comment>
<dbReference type="AlphaFoldDB" id="A0A1D3CY06"/>
<dbReference type="VEuPathDB" id="ToxoDB:cyc_04761"/>
<proteinExistence type="predicted"/>
<dbReference type="Proteomes" id="UP000095192">
    <property type="component" value="Unassembled WGS sequence"/>
</dbReference>
<feature type="region of interest" description="Disordered" evidence="1">
    <location>
        <begin position="1"/>
        <end position="46"/>
    </location>
</feature>
<dbReference type="EMBL" id="JROU02001539">
    <property type="protein sequence ID" value="OEH76074.1"/>
    <property type="molecule type" value="Genomic_DNA"/>
</dbReference>
<reference evidence="2 3" key="1">
    <citation type="journal article" date="2016" name="BMC Genomics">
        <title>Comparative genomics reveals Cyclospora cayetanensis possesses coccidia-like metabolism and invasion components but unique surface antigens.</title>
        <authorList>
            <person name="Liu S."/>
            <person name="Wang L."/>
            <person name="Zheng H."/>
            <person name="Xu Z."/>
            <person name="Roellig D.M."/>
            <person name="Li N."/>
            <person name="Frace M.A."/>
            <person name="Tang K."/>
            <person name="Arrowood M.J."/>
            <person name="Moss D.M."/>
            <person name="Zhang L."/>
            <person name="Feng Y."/>
            <person name="Xiao L."/>
        </authorList>
    </citation>
    <scope>NUCLEOTIDE SEQUENCE [LARGE SCALE GENOMIC DNA]</scope>
    <source>
        <strain evidence="2 3">CHN_HEN01</strain>
    </source>
</reference>
<evidence type="ECO:0000313" key="3">
    <source>
        <dbReference type="Proteomes" id="UP000095192"/>
    </source>
</evidence>